<accession>A0A5E4QRX3</accession>
<gene>
    <name evidence="2" type="ORF">LSINAPIS_LOCUS11284</name>
</gene>
<keyword evidence="1" id="KW-0472">Membrane</keyword>
<feature type="non-terminal residue" evidence="2">
    <location>
        <position position="80"/>
    </location>
</feature>
<evidence type="ECO:0000256" key="1">
    <source>
        <dbReference type="SAM" id="Phobius"/>
    </source>
</evidence>
<protein>
    <submittedName>
        <fullName evidence="2">Uncharacterized protein</fullName>
    </submittedName>
</protein>
<name>A0A5E4QRX3_9NEOP</name>
<reference evidence="2 3" key="1">
    <citation type="submission" date="2017-07" db="EMBL/GenBank/DDBJ databases">
        <authorList>
            <person name="Talla V."/>
            <person name="Backstrom N."/>
        </authorList>
    </citation>
    <scope>NUCLEOTIDE SEQUENCE [LARGE SCALE GENOMIC DNA]</scope>
</reference>
<evidence type="ECO:0000313" key="3">
    <source>
        <dbReference type="Proteomes" id="UP000324832"/>
    </source>
</evidence>
<feature type="transmembrane region" description="Helical" evidence="1">
    <location>
        <begin position="43"/>
        <end position="67"/>
    </location>
</feature>
<proteinExistence type="predicted"/>
<keyword evidence="1" id="KW-1133">Transmembrane helix</keyword>
<evidence type="ECO:0000313" key="2">
    <source>
        <dbReference type="EMBL" id="VVD00700.1"/>
    </source>
</evidence>
<organism evidence="2 3">
    <name type="scientific">Leptidea sinapis</name>
    <dbReference type="NCBI Taxonomy" id="189913"/>
    <lineage>
        <taxon>Eukaryota</taxon>
        <taxon>Metazoa</taxon>
        <taxon>Ecdysozoa</taxon>
        <taxon>Arthropoda</taxon>
        <taxon>Hexapoda</taxon>
        <taxon>Insecta</taxon>
        <taxon>Pterygota</taxon>
        <taxon>Neoptera</taxon>
        <taxon>Endopterygota</taxon>
        <taxon>Lepidoptera</taxon>
        <taxon>Glossata</taxon>
        <taxon>Ditrysia</taxon>
        <taxon>Papilionoidea</taxon>
        <taxon>Pieridae</taxon>
        <taxon>Dismorphiinae</taxon>
        <taxon>Leptidea</taxon>
    </lineage>
</organism>
<dbReference type="Proteomes" id="UP000324832">
    <property type="component" value="Unassembled WGS sequence"/>
</dbReference>
<dbReference type="AlphaFoldDB" id="A0A5E4QRX3"/>
<dbReference type="EMBL" id="FZQP02004901">
    <property type="protein sequence ID" value="VVD00700.1"/>
    <property type="molecule type" value="Genomic_DNA"/>
</dbReference>
<keyword evidence="3" id="KW-1185">Reference proteome</keyword>
<keyword evidence="1" id="KW-0812">Transmembrane</keyword>
<sequence>MYYPDPPGFESKAFPLEKEGFFGFVSGNRGQVVVRGWFSINNVYSLLCVLVFFTVSAISELKLGVYFHTSRFPGIRFRLF</sequence>